<reference evidence="2" key="1">
    <citation type="journal article" date="2019" name="Int. J. Syst. Evol. Microbiol.">
        <title>The Global Catalogue of Microorganisms (GCM) 10K type strain sequencing project: providing services to taxonomists for standard genome sequencing and annotation.</title>
        <authorList>
            <consortium name="The Broad Institute Genomics Platform"/>
            <consortium name="The Broad Institute Genome Sequencing Center for Infectious Disease"/>
            <person name="Wu L."/>
            <person name="Ma J."/>
        </authorList>
    </citation>
    <scope>NUCLEOTIDE SEQUENCE [LARGE SCALE GENOMIC DNA]</scope>
    <source>
        <strain evidence="2">JCM 12696</strain>
    </source>
</reference>
<proteinExistence type="predicted"/>
<sequence length="59" mass="6619">MNPSPNALSAFPAWIRRMAARVAVPVVLVTLTCLDSLKMKTSKIKFEAQQYTFKDFNAT</sequence>
<gene>
    <name evidence="1" type="ORF">GCM10009654_67640</name>
</gene>
<evidence type="ECO:0000313" key="1">
    <source>
        <dbReference type="EMBL" id="GAA1201836.1"/>
    </source>
</evidence>
<dbReference type="Proteomes" id="UP001501371">
    <property type="component" value="Unassembled WGS sequence"/>
</dbReference>
<dbReference type="EMBL" id="BAAAKV010000128">
    <property type="protein sequence ID" value="GAA1201836.1"/>
    <property type="molecule type" value="Genomic_DNA"/>
</dbReference>
<comment type="caution">
    <text evidence="1">The sequence shown here is derived from an EMBL/GenBank/DDBJ whole genome shotgun (WGS) entry which is preliminary data.</text>
</comment>
<protein>
    <submittedName>
        <fullName evidence="1">Uncharacterized protein</fullName>
    </submittedName>
</protein>
<accession>A0ABP4FX80</accession>
<keyword evidence="2" id="KW-1185">Reference proteome</keyword>
<name>A0ABP4FX80_9ACTN</name>
<organism evidence="1 2">
    <name type="scientific">Streptomyces hebeiensis</name>
    <dbReference type="NCBI Taxonomy" id="229486"/>
    <lineage>
        <taxon>Bacteria</taxon>
        <taxon>Bacillati</taxon>
        <taxon>Actinomycetota</taxon>
        <taxon>Actinomycetes</taxon>
        <taxon>Kitasatosporales</taxon>
        <taxon>Streptomycetaceae</taxon>
        <taxon>Streptomyces</taxon>
    </lineage>
</organism>
<evidence type="ECO:0000313" key="2">
    <source>
        <dbReference type="Proteomes" id="UP001501371"/>
    </source>
</evidence>